<dbReference type="CDD" id="cd15482">
    <property type="entry name" value="Sialidase_non-viral"/>
    <property type="match status" value="1"/>
</dbReference>
<name>V5AVQ7_TRYCR</name>
<dbReference type="Proteomes" id="UP000017861">
    <property type="component" value="Unassembled WGS sequence"/>
</dbReference>
<proteinExistence type="predicted"/>
<dbReference type="Pfam" id="PF13859">
    <property type="entry name" value="BNR_3"/>
    <property type="match status" value="1"/>
</dbReference>
<evidence type="ECO:0000313" key="4">
    <source>
        <dbReference type="EMBL" id="ESS56178.1"/>
    </source>
</evidence>
<keyword evidence="2" id="KW-0472">Membrane</keyword>
<comment type="caution">
    <text evidence="4">The sequence shown here is derived from an EMBL/GenBank/DDBJ whole genome shotgun (WGS) entry which is preliminary data.</text>
</comment>
<keyword evidence="2" id="KW-1133">Transmembrane helix</keyword>
<feature type="domain" description="Sialidase" evidence="3">
    <location>
        <begin position="164"/>
        <end position="417"/>
    </location>
</feature>
<keyword evidence="2" id="KW-0812">Transmembrane</keyword>
<reference evidence="4 5" key="1">
    <citation type="journal article" date="2014" name="Genome Announc.">
        <title>Trypanosoma cruzi Clone Dm28c Draft Genome Sequence.</title>
        <authorList>
            <person name="Grisard E.C."/>
            <person name="Teixeira S.M."/>
            <person name="de Almeida L.G."/>
            <person name="Stoco P.H."/>
            <person name="Gerber A.L."/>
            <person name="Talavera-Lopez C."/>
            <person name="Lima O.C."/>
            <person name="Andersson B."/>
            <person name="de Vasconcelos A.T."/>
        </authorList>
    </citation>
    <scope>NUCLEOTIDE SEQUENCE [LARGE SCALE GENOMIC DNA]</scope>
    <source>
        <strain evidence="4 5">Dm28c</strain>
    </source>
</reference>
<dbReference type="SUPFAM" id="SSF50939">
    <property type="entry name" value="Sialidases"/>
    <property type="match status" value="1"/>
</dbReference>
<protein>
    <submittedName>
        <fullName evidence="4">Trans-sialidase</fullName>
    </submittedName>
</protein>
<dbReference type="VEuPathDB" id="TriTrypDB:TCDM_12498"/>
<evidence type="ECO:0000256" key="1">
    <source>
        <dbReference type="SAM" id="MobiDB-lite"/>
    </source>
</evidence>
<feature type="region of interest" description="Disordered" evidence="1">
    <location>
        <begin position="77"/>
        <end position="104"/>
    </location>
</feature>
<accession>V5AVQ7</accession>
<dbReference type="InterPro" id="IPR036278">
    <property type="entry name" value="Sialidase_sf"/>
</dbReference>
<evidence type="ECO:0000313" key="5">
    <source>
        <dbReference type="Proteomes" id="UP000017861"/>
    </source>
</evidence>
<feature type="transmembrane region" description="Helical" evidence="2">
    <location>
        <begin position="12"/>
        <end position="34"/>
    </location>
</feature>
<feature type="compositionally biased region" description="Basic and acidic residues" evidence="1">
    <location>
        <begin position="92"/>
        <end position="103"/>
    </location>
</feature>
<dbReference type="Gene3D" id="2.120.10.10">
    <property type="match status" value="1"/>
</dbReference>
<evidence type="ECO:0000256" key="2">
    <source>
        <dbReference type="SAM" id="Phobius"/>
    </source>
</evidence>
<evidence type="ECO:0000259" key="3">
    <source>
        <dbReference type="Pfam" id="PF13859"/>
    </source>
</evidence>
<dbReference type="OrthoDB" id="10399910at2759"/>
<sequence length="437" mass="47574">MCYTVTGATHCAWVTVFTVSSSFLGVFLPISSSITHEEATTKRETLLLNSKALKDQQHTHRPHTHIYMLSRVAAVKAPRTHNRRRVTGSSGRRREGGESERQRPNMSRHLFCSEVLLLVVMMCCGSGGAASTDKTLTDLELSTRKLFVWRDTTDEETVIFLSFPSLVEVNGDVFSVAEAECKEGVEGVFTGIASELLALTGDQQARKELDKNKLKTQVLEECPSDDEKCATQAVYDSVSESGAPVHVSKPTTVVHGSDIYMLAGMYDRAVAIAAEEDITDEWGLLLARGNVTGKDNEKRICWNDIDAIPITSNTEQYGYVTAMLGSGGSGVKMNDGTLVFPVEGMKANEDGAAGGANTVSLIIYLKGTKSWKLSKDVSADGCSDPSVVEWEKDKKLMMMTACDDGRRRVYESGDKGEYVDGGTRDALARVGQQTHGT</sequence>
<organism evidence="4 5">
    <name type="scientific">Trypanosoma cruzi Dm28c</name>
    <dbReference type="NCBI Taxonomy" id="1416333"/>
    <lineage>
        <taxon>Eukaryota</taxon>
        <taxon>Discoba</taxon>
        <taxon>Euglenozoa</taxon>
        <taxon>Kinetoplastea</taxon>
        <taxon>Metakinetoplastina</taxon>
        <taxon>Trypanosomatida</taxon>
        <taxon>Trypanosomatidae</taxon>
        <taxon>Trypanosoma</taxon>
        <taxon>Schizotrypanum</taxon>
    </lineage>
</organism>
<dbReference type="AlphaFoldDB" id="V5AVQ7"/>
<dbReference type="EMBL" id="AYLP01000596">
    <property type="protein sequence ID" value="ESS56178.1"/>
    <property type="molecule type" value="Genomic_DNA"/>
</dbReference>
<gene>
    <name evidence="4" type="ORF">TCDM_12498</name>
</gene>
<dbReference type="InterPro" id="IPR011040">
    <property type="entry name" value="Sialidase"/>
</dbReference>